<reference evidence="2" key="1">
    <citation type="journal article" date="2015" name="Nature">
        <title>Complex archaea that bridge the gap between prokaryotes and eukaryotes.</title>
        <authorList>
            <person name="Spang A."/>
            <person name="Saw J.H."/>
            <person name="Jorgensen S.L."/>
            <person name="Zaremba-Niedzwiedzka K."/>
            <person name="Martijn J."/>
            <person name="Lind A.E."/>
            <person name="van Eijk R."/>
            <person name="Schleper C."/>
            <person name="Guy L."/>
            <person name="Ettema T.J."/>
        </authorList>
    </citation>
    <scope>NUCLEOTIDE SEQUENCE</scope>
</reference>
<gene>
    <name evidence="2" type="ORF">LCGC14_2361480</name>
</gene>
<comment type="caution">
    <text evidence="2">The sequence shown here is derived from an EMBL/GenBank/DDBJ whole genome shotgun (WGS) entry which is preliminary data.</text>
</comment>
<dbReference type="GO" id="GO:0004803">
    <property type="term" value="F:transposase activity"/>
    <property type="evidence" value="ECO:0007669"/>
    <property type="project" value="InterPro"/>
</dbReference>
<dbReference type="GO" id="GO:0006313">
    <property type="term" value="P:DNA transposition"/>
    <property type="evidence" value="ECO:0007669"/>
    <property type="project" value="InterPro"/>
</dbReference>
<name>A0A0F9C6C8_9ZZZZ</name>
<feature type="domain" description="Transposase IS4-like" evidence="1">
    <location>
        <begin position="234"/>
        <end position="430"/>
    </location>
</feature>
<dbReference type="InterPro" id="IPR002559">
    <property type="entry name" value="Transposase_11"/>
</dbReference>
<organism evidence="2">
    <name type="scientific">marine sediment metagenome</name>
    <dbReference type="NCBI Taxonomy" id="412755"/>
    <lineage>
        <taxon>unclassified sequences</taxon>
        <taxon>metagenomes</taxon>
        <taxon>ecological metagenomes</taxon>
    </lineage>
</organism>
<dbReference type="Pfam" id="PF01609">
    <property type="entry name" value="DDE_Tnp_1"/>
    <property type="match status" value="1"/>
</dbReference>
<accession>A0A0F9C6C8</accession>
<sequence>MIRILYKRKTNIYQTQLTDFIHGMPIETYEMWVSKDRDFVKKNFNWVFMRQYNRRVVSEEINESTLIQLEITRFIQWVPKLKGHYLYRFPRVKTTRFEDHAEGIISKKEWDMFHYLEKFKGYFEYLFYFNDFSFFDDLQERLESGGISFKGMFLRDIFAYELFRVNLGTKDFAGLEKLGGFLNAPPLFDVCHDPYFFPTAADLSYVMKRIPSEALFEFFQLLVEECFKLGILLPRILIWDGQFIRSNCNNNKNKDKNRYNDPDAGYCRHNGTKKGVGYDPGILYAYCYDRWFPIYFKMFPGNRNDTRAYRETLSAFLKDTTKKWMISIADSGAYSLKNMEYTRNKGLVPVIRSKKNIKNQPVKELKEKFYFNTSFIPKEWSIDFFLKIYSFRPMIEEGNSFNTTYYNGSRMNTRGNDAAIKQRAIIYILVLLKAIVAYKIGRPDLIMSPSAFEASKYFGAQFAKVRLAEESGYLIFKIDP</sequence>
<proteinExistence type="predicted"/>
<evidence type="ECO:0000259" key="1">
    <source>
        <dbReference type="Pfam" id="PF01609"/>
    </source>
</evidence>
<evidence type="ECO:0000313" key="2">
    <source>
        <dbReference type="EMBL" id="KKL44858.1"/>
    </source>
</evidence>
<dbReference type="GO" id="GO:0003677">
    <property type="term" value="F:DNA binding"/>
    <property type="evidence" value="ECO:0007669"/>
    <property type="project" value="InterPro"/>
</dbReference>
<dbReference type="AlphaFoldDB" id="A0A0F9C6C8"/>
<dbReference type="EMBL" id="LAZR01034602">
    <property type="protein sequence ID" value="KKL44858.1"/>
    <property type="molecule type" value="Genomic_DNA"/>
</dbReference>
<protein>
    <recommendedName>
        <fullName evidence="1">Transposase IS4-like domain-containing protein</fullName>
    </recommendedName>
</protein>